<organism evidence="1 2">
    <name type="scientific">Gossypium arboreum</name>
    <name type="common">Tree cotton</name>
    <name type="synonym">Gossypium nanking</name>
    <dbReference type="NCBI Taxonomy" id="29729"/>
    <lineage>
        <taxon>Eukaryota</taxon>
        <taxon>Viridiplantae</taxon>
        <taxon>Streptophyta</taxon>
        <taxon>Embryophyta</taxon>
        <taxon>Tracheophyta</taxon>
        <taxon>Spermatophyta</taxon>
        <taxon>Magnoliopsida</taxon>
        <taxon>eudicotyledons</taxon>
        <taxon>Gunneridae</taxon>
        <taxon>Pentapetalae</taxon>
        <taxon>rosids</taxon>
        <taxon>malvids</taxon>
        <taxon>Malvales</taxon>
        <taxon>Malvaceae</taxon>
        <taxon>Malvoideae</taxon>
        <taxon>Gossypium</taxon>
    </lineage>
</organism>
<protein>
    <submittedName>
        <fullName evidence="1">Uncharacterized protein</fullName>
    </submittedName>
</protein>
<sequence length="114" mass="12853">MQIKLVILRGHCNAERGGFYLQMCSTSNLLSCLSPHTPKHVLVQSLMFSNVTGIGSKLDVFQRYWNVNNVEALIMDRKYASRLLYYKTKSDSSIFCNSVAELLNEDAIKNTAGM</sequence>
<comment type="caution">
    <text evidence="1">The sequence shown here is derived from an EMBL/GenBank/DDBJ whole genome shotgun (WGS) entry which is preliminary data.</text>
</comment>
<name>A0ABR0N0N6_GOSAR</name>
<gene>
    <name evidence="1" type="ORF">PVK06_038637</name>
</gene>
<evidence type="ECO:0000313" key="1">
    <source>
        <dbReference type="EMBL" id="KAK5784119.1"/>
    </source>
</evidence>
<dbReference type="EMBL" id="JARKNE010000011">
    <property type="protein sequence ID" value="KAK5784119.1"/>
    <property type="molecule type" value="Genomic_DNA"/>
</dbReference>
<evidence type="ECO:0000313" key="2">
    <source>
        <dbReference type="Proteomes" id="UP001358586"/>
    </source>
</evidence>
<keyword evidence="2" id="KW-1185">Reference proteome</keyword>
<proteinExistence type="predicted"/>
<accession>A0ABR0N0N6</accession>
<dbReference type="Proteomes" id="UP001358586">
    <property type="component" value="Chromosome 11"/>
</dbReference>
<reference evidence="1 2" key="1">
    <citation type="submission" date="2023-03" db="EMBL/GenBank/DDBJ databases">
        <title>WGS of Gossypium arboreum.</title>
        <authorList>
            <person name="Yu D."/>
        </authorList>
    </citation>
    <scope>NUCLEOTIDE SEQUENCE [LARGE SCALE GENOMIC DNA]</scope>
    <source>
        <tissue evidence="1">Leaf</tissue>
    </source>
</reference>